<accession>A0ABU8CJB5</accession>
<reference evidence="1 2" key="1">
    <citation type="submission" date="2024-01" db="EMBL/GenBank/DDBJ databases">
        <title>Draft genome sequences of three bacterial strains isolated from Acacia saligna represent a potential new species within the genus Rhizobium.</title>
        <authorList>
            <person name="Tambong J.T."/>
            <person name="Mnasri B."/>
        </authorList>
    </citation>
    <scope>NUCLEOTIDE SEQUENCE [LARGE SCALE GENOMIC DNA]</scope>
    <source>
        <strain evidence="1 2">1AS12I</strain>
    </source>
</reference>
<keyword evidence="2" id="KW-1185">Reference proteome</keyword>
<proteinExistence type="predicted"/>
<dbReference type="Proteomes" id="UP001531129">
    <property type="component" value="Unassembled WGS sequence"/>
</dbReference>
<gene>
    <name evidence="1" type="ORF">V8Q02_13385</name>
</gene>
<dbReference type="RefSeq" id="WP_264396526.1">
    <property type="nucleotide sequence ID" value="NZ_JBAMYB010000006.1"/>
</dbReference>
<name>A0ABU8CJB5_9HYPH</name>
<comment type="caution">
    <text evidence="1">The sequence shown here is derived from an EMBL/GenBank/DDBJ whole genome shotgun (WGS) entry which is preliminary data.</text>
</comment>
<sequence>MVRFQKLSITQDIMVSEPVTVIMQLLPQRNVDLIDHGVSENGARMLELVVRGMGSLDIKDLDPGTLPGNETSQWVKDFDLLRMPKIRLAVFHEVGIGPSLVRTPCDPEGLQVDELGQTVLAEAEVENDELVWKIDFTLPSGLLRDLGPGRFVSYVEEVDRRMPATYRPEPISLNTMFSPDKFETSGPRFSARIAFLETTKELLETVP</sequence>
<evidence type="ECO:0000313" key="2">
    <source>
        <dbReference type="Proteomes" id="UP001531129"/>
    </source>
</evidence>
<organism evidence="1 2">
    <name type="scientific">Rhizobium aouanii</name>
    <dbReference type="NCBI Taxonomy" id="3118145"/>
    <lineage>
        <taxon>Bacteria</taxon>
        <taxon>Pseudomonadati</taxon>
        <taxon>Pseudomonadota</taxon>
        <taxon>Alphaproteobacteria</taxon>
        <taxon>Hyphomicrobiales</taxon>
        <taxon>Rhizobiaceae</taxon>
        <taxon>Rhizobium/Agrobacterium group</taxon>
        <taxon>Rhizobium</taxon>
    </lineage>
</organism>
<protein>
    <submittedName>
        <fullName evidence="1">Uncharacterized protein</fullName>
    </submittedName>
</protein>
<dbReference type="EMBL" id="JBAMYC010000006">
    <property type="protein sequence ID" value="MEI1248982.1"/>
    <property type="molecule type" value="Genomic_DNA"/>
</dbReference>
<evidence type="ECO:0000313" key="1">
    <source>
        <dbReference type="EMBL" id="MEI1248982.1"/>
    </source>
</evidence>